<evidence type="ECO:0000259" key="18">
    <source>
        <dbReference type="PROSITE" id="PS50994"/>
    </source>
</evidence>
<dbReference type="AlphaFoldDB" id="A0AAD7TX22"/>
<keyword evidence="7" id="KW-0255">Endonuclease</keyword>
<evidence type="ECO:0000256" key="14">
    <source>
        <dbReference type="ARBA" id="ARBA00023125"/>
    </source>
</evidence>
<gene>
    <name evidence="19" type="ORF">ONZ51_g3770</name>
</gene>
<dbReference type="Gene3D" id="3.30.70.270">
    <property type="match status" value="2"/>
</dbReference>
<dbReference type="PANTHER" id="PTHR37984:SF5">
    <property type="entry name" value="PROTEIN NYNRIN-LIKE"/>
    <property type="match status" value="1"/>
</dbReference>
<evidence type="ECO:0000256" key="1">
    <source>
        <dbReference type="ARBA" id="ARBA00022670"/>
    </source>
</evidence>
<name>A0AAD7TX22_9APHY</name>
<dbReference type="SUPFAM" id="SSF53098">
    <property type="entry name" value="Ribonuclease H-like"/>
    <property type="match status" value="1"/>
</dbReference>
<dbReference type="Proteomes" id="UP001215151">
    <property type="component" value="Unassembled WGS sequence"/>
</dbReference>
<keyword evidence="3" id="KW-0548">Nucleotidyltransferase</keyword>
<keyword evidence="9" id="KW-0460">Magnesium</keyword>
<feature type="region of interest" description="Disordered" evidence="16">
    <location>
        <begin position="766"/>
        <end position="797"/>
    </location>
</feature>
<protein>
    <submittedName>
        <fullName evidence="19">Uncharacterized protein</fullName>
    </submittedName>
</protein>
<evidence type="ECO:0000259" key="17">
    <source>
        <dbReference type="PROSITE" id="PS50878"/>
    </source>
</evidence>
<keyword evidence="14" id="KW-0238">DNA-binding</keyword>
<evidence type="ECO:0000256" key="5">
    <source>
        <dbReference type="ARBA" id="ARBA00022723"/>
    </source>
</evidence>
<evidence type="ECO:0000256" key="15">
    <source>
        <dbReference type="ARBA" id="ARBA00023172"/>
    </source>
</evidence>
<evidence type="ECO:0000256" key="4">
    <source>
        <dbReference type="ARBA" id="ARBA00022722"/>
    </source>
</evidence>
<feature type="domain" description="Integrase catalytic" evidence="18">
    <location>
        <begin position="402"/>
        <end position="562"/>
    </location>
</feature>
<evidence type="ECO:0000256" key="16">
    <source>
        <dbReference type="SAM" id="MobiDB-lite"/>
    </source>
</evidence>
<keyword evidence="6" id="KW-0064">Aspartyl protease</keyword>
<dbReference type="PANTHER" id="PTHR37984">
    <property type="entry name" value="PROTEIN CBG26694"/>
    <property type="match status" value="1"/>
</dbReference>
<dbReference type="GO" id="GO:0003964">
    <property type="term" value="F:RNA-directed DNA polymerase activity"/>
    <property type="evidence" value="ECO:0007669"/>
    <property type="project" value="UniProtKB-KW"/>
</dbReference>
<dbReference type="Pfam" id="PF17917">
    <property type="entry name" value="RT_RNaseH"/>
    <property type="match status" value="1"/>
</dbReference>
<evidence type="ECO:0000256" key="10">
    <source>
        <dbReference type="ARBA" id="ARBA00022884"/>
    </source>
</evidence>
<reference evidence="19" key="1">
    <citation type="submission" date="2022-11" db="EMBL/GenBank/DDBJ databases">
        <title>Genome Sequence of Cubamyces cubensis.</title>
        <authorList>
            <person name="Buettner E."/>
        </authorList>
    </citation>
    <scope>NUCLEOTIDE SEQUENCE</scope>
    <source>
        <strain evidence="19">MPL-01</strain>
    </source>
</reference>
<dbReference type="Gene3D" id="3.30.420.10">
    <property type="entry name" value="Ribonuclease H-like superfamily/Ribonuclease H"/>
    <property type="match status" value="1"/>
</dbReference>
<keyword evidence="5" id="KW-0479">Metal-binding</keyword>
<feature type="compositionally biased region" description="Polar residues" evidence="16">
    <location>
        <begin position="779"/>
        <end position="794"/>
    </location>
</feature>
<dbReference type="Pfam" id="PF17921">
    <property type="entry name" value="Integrase_H2C2"/>
    <property type="match status" value="1"/>
</dbReference>
<dbReference type="InterPro" id="IPR016197">
    <property type="entry name" value="Chromo-like_dom_sf"/>
</dbReference>
<dbReference type="InterPro" id="IPR000477">
    <property type="entry name" value="RT_dom"/>
</dbReference>
<keyword evidence="12" id="KW-0695">RNA-directed DNA polymerase</keyword>
<keyword evidence="8" id="KW-0378">Hydrolase</keyword>
<keyword evidence="11" id="KW-0229">DNA integration</keyword>
<organism evidence="19 20">
    <name type="scientific">Trametes cubensis</name>
    <dbReference type="NCBI Taxonomy" id="1111947"/>
    <lineage>
        <taxon>Eukaryota</taxon>
        <taxon>Fungi</taxon>
        <taxon>Dikarya</taxon>
        <taxon>Basidiomycota</taxon>
        <taxon>Agaricomycotina</taxon>
        <taxon>Agaricomycetes</taxon>
        <taxon>Polyporales</taxon>
        <taxon>Polyporaceae</taxon>
        <taxon>Trametes</taxon>
    </lineage>
</organism>
<dbReference type="InterPro" id="IPR036397">
    <property type="entry name" value="RNaseH_sf"/>
</dbReference>
<evidence type="ECO:0000313" key="19">
    <source>
        <dbReference type="EMBL" id="KAJ8488079.1"/>
    </source>
</evidence>
<keyword evidence="15" id="KW-0233">DNA recombination</keyword>
<dbReference type="GO" id="GO:0006310">
    <property type="term" value="P:DNA recombination"/>
    <property type="evidence" value="ECO:0007669"/>
    <property type="project" value="UniProtKB-KW"/>
</dbReference>
<dbReference type="SUPFAM" id="SSF54160">
    <property type="entry name" value="Chromo domain-like"/>
    <property type="match status" value="1"/>
</dbReference>
<dbReference type="GO" id="GO:0046872">
    <property type="term" value="F:metal ion binding"/>
    <property type="evidence" value="ECO:0007669"/>
    <property type="project" value="UniProtKB-KW"/>
</dbReference>
<dbReference type="GO" id="GO:0004519">
    <property type="term" value="F:endonuclease activity"/>
    <property type="evidence" value="ECO:0007669"/>
    <property type="project" value="UniProtKB-KW"/>
</dbReference>
<keyword evidence="1" id="KW-0645">Protease</keyword>
<evidence type="ECO:0000256" key="11">
    <source>
        <dbReference type="ARBA" id="ARBA00022908"/>
    </source>
</evidence>
<evidence type="ECO:0000256" key="2">
    <source>
        <dbReference type="ARBA" id="ARBA00022679"/>
    </source>
</evidence>
<dbReference type="InterPro" id="IPR001584">
    <property type="entry name" value="Integrase_cat-core"/>
</dbReference>
<evidence type="ECO:0000256" key="9">
    <source>
        <dbReference type="ARBA" id="ARBA00022842"/>
    </source>
</evidence>
<dbReference type="GO" id="GO:0005634">
    <property type="term" value="C:nucleus"/>
    <property type="evidence" value="ECO:0007669"/>
    <property type="project" value="UniProtKB-ARBA"/>
</dbReference>
<accession>A0AAD7TX22</accession>
<dbReference type="InterPro" id="IPR041588">
    <property type="entry name" value="Integrase_H2C2"/>
</dbReference>
<dbReference type="GO" id="GO:0003887">
    <property type="term" value="F:DNA-directed DNA polymerase activity"/>
    <property type="evidence" value="ECO:0007669"/>
    <property type="project" value="UniProtKB-KW"/>
</dbReference>
<dbReference type="CDD" id="cd09274">
    <property type="entry name" value="RNase_HI_RT_Ty3"/>
    <property type="match status" value="1"/>
</dbReference>
<sequence>MLQEGWMVIYMDNILIFSDNVEDHHERTRKALQRLKDSDLFLKAEKCEFNRQEVEFLGSIIRPGVVAMDPVKLKAIIKWEPLKTVKQVQAFLGFVRPLTELTKKDQPFLWTSDCQKAFDTLKKWFTEEPILQIRIRRNHFRLSAMLPRSQQMLHYDSKERTDYGILIYDRELLAIVRALEAWRHFLQGSPHPTEILSDYKNLTYFRTAQKLNRRQARWHLFLSEFNIVIKHQPGKSLTQADTLSQRSGHDRRKNDNKDVVLLGPELFAKAVNVELQERICDSKLRDNSVVEYITPKGKATKRPEFGKPEDWSNDNGILLYKNRVYVPPDNQLYCDIVKMHHITPIMGCPGVQKTYDLVKREYMWPGMRKFIVQYVKGCAACQTSKVNTHPIKPGLIPIQHSGDTRPFRTITMDYITDLPESDGFNAVQVVVDHDVSKAAVFSPCTKNITAEGAMDILQRDVYCRFGLPAKVISDRGPQFISKAFKELHNSLGIETALSTAYHPQTDEETERVNQELDLALRLCCANNPENWAKLLPQFKFAHNQRTHSVTGKSPFELLYGFQPEAAGTVRTTPKHPSMEQRLQSLQEARENTIAAHAQAAAAMSRRLPAAQVPLKLGDKVLLDTKNLRLPYVSRKLIPKRVGPFTIVKVLGPVTFKLKLPEKWKIHPVFHAALLTLYHTTKEHEPDYVRPPLIPTPESTEGVEWEVEAILSHRTRGTQKQYLVAWKDHGALLDLMPLRNQHGTHNWGHIFWPQRLDDYPESIEVNEDEDADTLRRKPSSGESTPSLVSSRSDSPYSEVESFDLLPELEHLELSMVEELSEEEFHEALKVVVRAPSPPSSPLIDAH</sequence>
<dbReference type="Gene3D" id="2.40.50.40">
    <property type="match status" value="1"/>
</dbReference>
<proteinExistence type="predicted"/>
<dbReference type="GO" id="GO:0015074">
    <property type="term" value="P:DNA integration"/>
    <property type="evidence" value="ECO:0007669"/>
    <property type="project" value="UniProtKB-KW"/>
</dbReference>
<dbReference type="InterPro" id="IPR050951">
    <property type="entry name" value="Retrovirus_Pol_polyprotein"/>
</dbReference>
<evidence type="ECO:0000256" key="13">
    <source>
        <dbReference type="ARBA" id="ARBA00022932"/>
    </source>
</evidence>
<evidence type="ECO:0000256" key="8">
    <source>
        <dbReference type="ARBA" id="ARBA00022801"/>
    </source>
</evidence>
<keyword evidence="10" id="KW-0694">RNA-binding</keyword>
<dbReference type="EMBL" id="JAPEVG010000068">
    <property type="protein sequence ID" value="KAJ8488079.1"/>
    <property type="molecule type" value="Genomic_DNA"/>
</dbReference>
<dbReference type="GO" id="GO:0003677">
    <property type="term" value="F:DNA binding"/>
    <property type="evidence" value="ECO:0007669"/>
    <property type="project" value="UniProtKB-KW"/>
</dbReference>
<dbReference type="Pfam" id="PF00078">
    <property type="entry name" value="RVT_1"/>
    <property type="match status" value="1"/>
</dbReference>
<comment type="caution">
    <text evidence="19">The sequence shown here is derived from an EMBL/GenBank/DDBJ whole genome shotgun (WGS) entry which is preliminary data.</text>
</comment>
<dbReference type="GO" id="GO:0006508">
    <property type="term" value="P:proteolysis"/>
    <property type="evidence" value="ECO:0007669"/>
    <property type="project" value="UniProtKB-KW"/>
</dbReference>
<dbReference type="GO" id="GO:0003723">
    <property type="term" value="F:RNA binding"/>
    <property type="evidence" value="ECO:0007669"/>
    <property type="project" value="UniProtKB-KW"/>
</dbReference>
<dbReference type="InterPro" id="IPR041373">
    <property type="entry name" value="RT_RNaseH"/>
</dbReference>
<dbReference type="Pfam" id="PF00665">
    <property type="entry name" value="rve"/>
    <property type="match status" value="1"/>
</dbReference>
<keyword evidence="20" id="KW-1185">Reference proteome</keyword>
<dbReference type="SUPFAM" id="SSF56672">
    <property type="entry name" value="DNA/RNA polymerases"/>
    <property type="match status" value="1"/>
</dbReference>
<evidence type="ECO:0000256" key="6">
    <source>
        <dbReference type="ARBA" id="ARBA00022750"/>
    </source>
</evidence>
<evidence type="ECO:0000313" key="20">
    <source>
        <dbReference type="Proteomes" id="UP001215151"/>
    </source>
</evidence>
<keyword evidence="13" id="KW-0239">DNA-directed DNA polymerase</keyword>
<keyword evidence="2" id="KW-0808">Transferase</keyword>
<evidence type="ECO:0000256" key="12">
    <source>
        <dbReference type="ARBA" id="ARBA00022918"/>
    </source>
</evidence>
<evidence type="ECO:0000256" key="7">
    <source>
        <dbReference type="ARBA" id="ARBA00022759"/>
    </source>
</evidence>
<feature type="domain" description="Reverse transcriptase" evidence="17">
    <location>
        <begin position="1"/>
        <end position="61"/>
    </location>
</feature>
<dbReference type="InterPro" id="IPR043128">
    <property type="entry name" value="Rev_trsase/Diguanyl_cyclase"/>
</dbReference>
<dbReference type="GO" id="GO:0004190">
    <property type="term" value="F:aspartic-type endopeptidase activity"/>
    <property type="evidence" value="ECO:0007669"/>
    <property type="project" value="UniProtKB-KW"/>
</dbReference>
<dbReference type="InterPro" id="IPR012337">
    <property type="entry name" value="RNaseH-like_sf"/>
</dbReference>
<dbReference type="CDD" id="cd00024">
    <property type="entry name" value="CD_CSD"/>
    <property type="match status" value="1"/>
</dbReference>
<dbReference type="InterPro" id="IPR056924">
    <property type="entry name" value="SH3_Tf2-1"/>
</dbReference>
<dbReference type="Gene3D" id="1.10.340.70">
    <property type="match status" value="1"/>
</dbReference>
<dbReference type="Pfam" id="PF24626">
    <property type="entry name" value="SH3_Tf2-1"/>
    <property type="match status" value="1"/>
</dbReference>
<evidence type="ECO:0000256" key="3">
    <source>
        <dbReference type="ARBA" id="ARBA00022695"/>
    </source>
</evidence>
<dbReference type="InterPro" id="IPR043502">
    <property type="entry name" value="DNA/RNA_pol_sf"/>
</dbReference>
<dbReference type="PROSITE" id="PS50994">
    <property type="entry name" value="INTEGRASE"/>
    <property type="match status" value="1"/>
</dbReference>
<dbReference type="PROSITE" id="PS50878">
    <property type="entry name" value="RT_POL"/>
    <property type="match status" value="1"/>
</dbReference>
<keyword evidence="4" id="KW-0540">Nuclease</keyword>